<dbReference type="SUPFAM" id="SSF52540">
    <property type="entry name" value="P-loop containing nucleoside triphosphate hydrolases"/>
    <property type="match status" value="1"/>
</dbReference>
<dbReference type="InterPro" id="IPR003593">
    <property type="entry name" value="AAA+_ATPase"/>
</dbReference>
<keyword evidence="2" id="KW-0547">Nucleotide-binding</keyword>
<dbReference type="PROSITE" id="PS50893">
    <property type="entry name" value="ABC_TRANSPORTER_2"/>
    <property type="match status" value="1"/>
</dbReference>
<dbReference type="EMBL" id="FZQA01000002">
    <property type="protein sequence ID" value="SNT72317.1"/>
    <property type="molecule type" value="Genomic_DNA"/>
</dbReference>
<dbReference type="Proteomes" id="UP000198346">
    <property type="component" value="Unassembled WGS sequence"/>
</dbReference>
<dbReference type="GO" id="GO:0005524">
    <property type="term" value="F:ATP binding"/>
    <property type="evidence" value="ECO:0007669"/>
    <property type="project" value="UniProtKB-KW"/>
</dbReference>
<evidence type="ECO:0000313" key="9">
    <source>
        <dbReference type="Proteomes" id="UP000198346"/>
    </source>
</evidence>
<keyword evidence="1" id="KW-0813">Transport</keyword>
<dbReference type="NCBIfam" id="TIGR01189">
    <property type="entry name" value="ccmA"/>
    <property type="match status" value="1"/>
</dbReference>
<name>A0A239PRH9_9PROT</name>
<keyword evidence="9" id="KW-1185">Reference proteome</keyword>
<evidence type="ECO:0000256" key="5">
    <source>
        <dbReference type="ARBA" id="ARBA00022967"/>
    </source>
</evidence>
<gene>
    <name evidence="8" type="ORF">SAMN06297382_1357</name>
</gene>
<evidence type="ECO:0000256" key="2">
    <source>
        <dbReference type="ARBA" id="ARBA00022741"/>
    </source>
</evidence>
<dbReference type="GO" id="GO:0022857">
    <property type="term" value="F:transmembrane transporter activity"/>
    <property type="evidence" value="ECO:0007669"/>
    <property type="project" value="InterPro"/>
</dbReference>
<keyword evidence="6" id="KW-0472">Membrane</keyword>
<dbReference type="SMART" id="SM00382">
    <property type="entry name" value="AAA"/>
    <property type="match status" value="1"/>
</dbReference>
<evidence type="ECO:0000256" key="6">
    <source>
        <dbReference type="ARBA" id="ARBA00023136"/>
    </source>
</evidence>
<evidence type="ECO:0000256" key="3">
    <source>
        <dbReference type="ARBA" id="ARBA00022748"/>
    </source>
</evidence>
<dbReference type="OrthoDB" id="9800654at2"/>
<proteinExistence type="predicted"/>
<dbReference type="PANTHER" id="PTHR43499:SF1">
    <property type="entry name" value="ABC TRANSPORTER I FAMILY MEMBER 1"/>
    <property type="match status" value="1"/>
</dbReference>
<sequence>MRTAARFAVGLRLEDVAVARGGRTILADVSLTLAPRETLLVKGRNGAGKTTLLRAIAGLLPVERGRIALTNAGSEAQDRRGHAIYAGHADALKPALTVRENLAFWAKLHRAPIARIEEALAALDLASLADQPAARLSAGQKRRAGLTRLVLSGKPLWLLDEPAAAIDADSLARLTGLVKAHCDKGGAAIIATHDRISLPSARAVIVGPEATA</sequence>
<dbReference type="Pfam" id="PF00005">
    <property type="entry name" value="ABC_tran"/>
    <property type="match status" value="1"/>
</dbReference>
<dbReference type="Gene3D" id="3.40.50.300">
    <property type="entry name" value="P-loop containing nucleotide triphosphate hydrolases"/>
    <property type="match status" value="1"/>
</dbReference>
<dbReference type="InterPro" id="IPR003439">
    <property type="entry name" value="ABC_transporter-like_ATP-bd"/>
</dbReference>
<dbReference type="GO" id="GO:0016887">
    <property type="term" value="F:ATP hydrolysis activity"/>
    <property type="evidence" value="ECO:0007669"/>
    <property type="project" value="InterPro"/>
</dbReference>
<feature type="domain" description="ABC transporter" evidence="7">
    <location>
        <begin position="11"/>
        <end position="208"/>
    </location>
</feature>
<keyword evidence="4" id="KW-0067">ATP-binding</keyword>
<dbReference type="AlphaFoldDB" id="A0A239PRH9"/>
<evidence type="ECO:0000313" key="8">
    <source>
        <dbReference type="EMBL" id="SNT72317.1"/>
    </source>
</evidence>
<accession>A0A239PRH9</accession>
<dbReference type="PANTHER" id="PTHR43499">
    <property type="entry name" value="ABC TRANSPORTER I FAMILY MEMBER 1"/>
    <property type="match status" value="1"/>
</dbReference>
<evidence type="ECO:0000259" key="7">
    <source>
        <dbReference type="PROSITE" id="PS50893"/>
    </source>
</evidence>
<evidence type="ECO:0000256" key="1">
    <source>
        <dbReference type="ARBA" id="ARBA00022448"/>
    </source>
</evidence>
<dbReference type="InterPro" id="IPR005895">
    <property type="entry name" value="ABC_transptr_haem_export_CcmA"/>
</dbReference>
<organism evidence="8 9">
    <name type="scientific">Amphiplicatus metriothermophilus</name>
    <dbReference type="NCBI Taxonomy" id="1519374"/>
    <lineage>
        <taxon>Bacteria</taxon>
        <taxon>Pseudomonadati</taxon>
        <taxon>Pseudomonadota</taxon>
        <taxon>Alphaproteobacteria</taxon>
        <taxon>Parvularculales</taxon>
        <taxon>Parvularculaceae</taxon>
        <taxon>Amphiplicatus</taxon>
    </lineage>
</organism>
<protein>
    <submittedName>
        <fullName evidence="8">Heme exporter protein A</fullName>
    </submittedName>
</protein>
<evidence type="ECO:0000256" key="4">
    <source>
        <dbReference type="ARBA" id="ARBA00022840"/>
    </source>
</evidence>
<dbReference type="InterPro" id="IPR027417">
    <property type="entry name" value="P-loop_NTPase"/>
</dbReference>
<reference evidence="8 9" key="1">
    <citation type="submission" date="2017-07" db="EMBL/GenBank/DDBJ databases">
        <authorList>
            <person name="Sun Z.S."/>
            <person name="Albrecht U."/>
            <person name="Echele G."/>
            <person name="Lee C.C."/>
        </authorList>
    </citation>
    <scope>NUCLEOTIDE SEQUENCE [LARGE SCALE GENOMIC DNA]</scope>
    <source>
        <strain evidence="8 9">CGMCC 1.12710</strain>
    </source>
</reference>
<dbReference type="GO" id="GO:0017004">
    <property type="term" value="P:cytochrome complex assembly"/>
    <property type="evidence" value="ECO:0007669"/>
    <property type="project" value="UniProtKB-KW"/>
</dbReference>
<keyword evidence="3" id="KW-0201">Cytochrome c-type biogenesis</keyword>
<keyword evidence="5" id="KW-1278">Translocase</keyword>
<dbReference type="RefSeq" id="WP_089411821.1">
    <property type="nucleotide sequence ID" value="NZ_FZQA01000002.1"/>
</dbReference>